<dbReference type="EMBL" id="JALNTZ010000001">
    <property type="protein sequence ID" value="KAJ3665212.1"/>
    <property type="molecule type" value="Genomic_DNA"/>
</dbReference>
<comment type="caution">
    <text evidence="1">The sequence shown here is derived from an EMBL/GenBank/DDBJ whole genome shotgun (WGS) entry which is preliminary data.</text>
</comment>
<keyword evidence="2" id="KW-1185">Reference proteome</keyword>
<dbReference type="AlphaFoldDB" id="A0AA38MRM6"/>
<name>A0AA38MRM6_9CUCU</name>
<organism evidence="1 2">
    <name type="scientific">Zophobas morio</name>
    <dbReference type="NCBI Taxonomy" id="2755281"/>
    <lineage>
        <taxon>Eukaryota</taxon>
        <taxon>Metazoa</taxon>
        <taxon>Ecdysozoa</taxon>
        <taxon>Arthropoda</taxon>
        <taxon>Hexapoda</taxon>
        <taxon>Insecta</taxon>
        <taxon>Pterygota</taxon>
        <taxon>Neoptera</taxon>
        <taxon>Endopterygota</taxon>
        <taxon>Coleoptera</taxon>
        <taxon>Polyphaga</taxon>
        <taxon>Cucujiformia</taxon>
        <taxon>Tenebrionidae</taxon>
        <taxon>Zophobas</taxon>
    </lineage>
</organism>
<gene>
    <name evidence="1" type="ORF">Zmor_000718</name>
</gene>
<evidence type="ECO:0000313" key="2">
    <source>
        <dbReference type="Proteomes" id="UP001168821"/>
    </source>
</evidence>
<protein>
    <submittedName>
        <fullName evidence="1">Uncharacterized protein</fullName>
    </submittedName>
</protein>
<sequence length="125" mass="13737">MRCTVEDQGAAIYEGSVLTSVGDVVTTTSFTAVGPGPSAHMGTASATAARFSTEGQQESQEWTFKDEGRAAGWGFPCVRLGDKAFSKKKTKWTVADLECRVLEERWKKFNLRLRCVLTTLRGLKK</sequence>
<evidence type="ECO:0000313" key="1">
    <source>
        <dbReference type="EMBL" id="KAJ3665212.1"/>
    </source>
</evidence>
<proteinExistence type="predicted"/>
<accession>A0AA38MRM6</accession>
<dbReference type="Proteomes" id="UP001168821">
    <property type="component" value="Unassembled WGS sequence"/>
</dbReference>
<reference evidence="1" key="1">
    <citation type="journal article" date="2023" name="G3 (Bethesda)">
        <title>Whole genome assemblies of Zophobas morio and Tenebrio molitor.</title>
        <authorList>
            <person name="Kaur S."/>
            <person name="Stinson S.A."/>
            <person name="diCenzo G.C."/>
        </authorList>
    </citation>
    <scope>NUCLEOTIDE SEQUENCE</scope>
    <source>
        <strain evidence="1">QUZm001</strain>
    </source>
</reference>